<keyword evidence="8" id="KW-1015">Disulfide bond</keyword>
<evidence type="ECO:0000256" key="8">
    <source>
        <dbReference type="ARBA" id="ARBA00023157"/>
    </source>
</evidence>
<evidence type="ECO:0000256" key="9">
    <source>
        <dbReference type="ARBA" id="ARBA00023180"/>
    </source>
</evidence>
<keyword evidence="4" id="KW-0813">Transport</keyword>
<evidence type="ECO:0000313" key="13">
    <source>
        <dbReference type="EMBL" id="KAL3881462.1"/>
    </source>
</evidence>
<dbReference type="PRINTS" id="PR02058">
    <property type="entry name" value="APODVERTBRTE"/>
</dbReference>
<organism evidence="13 14">
    <name type="scientific">Sinanodonta woodiana</name>
    <name type="common">Chinese pond mussel</name>
    <name type="synonym">Anodonta woodiana</name>
    <dbReference type="NCBI Taxonomy" id="1069815"/>
    <lineage>
        <taxon>Eukaryota</taxon>
        <taxon>Metazoa</taxon>
        <taxon>Spiralia</taxon>
        <taxon>Lophotrochozoa</taxon>
        <taxon>Mollusca</taxon>
        <taxon>Bivalvia</taxon>
        <taxon>Autobranchia</taxon>
        <taxon>Heteroconchia</taxon>
        <taxon>Palaeoheterodonta</taxon>
        <taxon>Unionida</taxon>
        <taxon>Unionoidea</taxon>
        <taxon>Unionidae</taxon>
        <taxon>Unioninae</taxon>
        <taxon>Sinanodonta</taxon>
    </lineage>
</organism>
<dbReference type="InterPro" id="IPR002969">
    <property type="entry name" value="ApolipopD"/>
</dbReference>
<dbReference type="EMBL" id="JBJQND010000003">
    <property type="protein sequence ID" value="KAL3881462.1"/>
    <property type="molecule type" value="Genomic_DNA"/>
</dbReference>
<dbReference type="InterPro" id="IPR012674">
    <property type="entry name" value="Calycin"/>
</dbReference>
<accession>A0ABD3X5D3</accession>
<evidence type="ECO:0000313" key="14">
    <source>
        <dbReference type="Proteomes" id="UP001634394"/>
    </source>
</evidence>
<comment type="subcellular location">
    <subcellularLocation>
        <location evidence="1">Secreted</location>
    </subcellularLocation>
</comment>
<comment type="similarity">
    <text evidence="2 11">Belongs to the calycin superfamily. Lipocalin family.</text>
</comment>
<evidence type="ECO:0000256" key="11">
    <source>
        <dbReference type="PIRNR" id="PIRNR036893"/>
    </source>
</evidence>
<dbReference type="GO" id="GO:0006950">
    <property type="term" value="P:response to stress"/>
    <property type="evidence" value="ECO:0007669"/>
    <property type="project" value="UniProtKB-ARBA"/>
</dbReference>
<dbReference type="PIRSF" id="PIRSF036893">
    <property type="entry name" value="Lipocalin_ApoD"/>
    <property type="match status" value="1"/>
</dbReference>
<reference evidence="13 14" key="1">
    <citation type="submission" date="2024-11" db="EMBL/GenBank/DDBJ databases">
        <title>Chromosome-level genome assembly of the freshwater bivalve Anodonta woodiana.</title>
        <authorList>
            <person name="Chen X."/>
        </authorList>
    </citation>
    <scope>NUCLEOTIDE SEQUENCE [LARGE SCALE GENOMIC DNA]</scope>
    <source>
        <strain evidence="13">MN2024</strain>
        <tissue evidence="13">Gills</tissue>
    </source>
</reference>
<proteinExistence type="inferred from homology"/>
<name>A0ABD3X5D3_SINWO</name>
<keyword evidence="9" id="KW-0325">Glycoprotein</keyword>
<sequence length="191" mass="21511">MDVCRQQIILTVALVLVTGSLAQVFSFGKCPSIQLKQNFQLGSYLGKWYEKRRFFAIFETFGSCVSANYSLKDDGHVKVVNQEYIKFLKKDNVAIGDAYVPDANEPAKLKVKFGSGPLGDYWVLDTDYDNYSIVYSCNSYGGIFKIEFSWILTRERNGLSDAKIQKLLQSMSSSGINVERFSVTDQSNCPN</sequence>
<dbReference type="PRINTS" id="PR01219">
    <property type="entry name" value="APOLIPOPROTD"/>
</dbReference>
<dbReference type="CDD" id="cd19437">
    <property type="entry name" value="lipocalin_apoD-like"/>
    <property type="match status" value="1"/>
</dbReference>
<dbReference type="Gene3D" id="2.40.128.20">
    <property type="match status" value="1"/>
</dbReference>
<evidence type="ECO:0000256" key="10">
    <source>
        <dbReference type="ARBA" id="ARBA00023283"/>
    </source>
</evidence>
<keyword evidence="7" id="KW-0446">Lipid-binding</keyword>
<feature type="chain" id="PRO_5044536793" description="Apolipoprotein D" evidence="11">
    <location>
        <begin position="23"/>
        <end position="191"/>
    </location>
</feature>
<evidence type="ECO:0000256" key="5">
    <source>
        <dbReference type="ARBA" id="ARBA00022525"/>
    </source>
</evidence>
<keyword evidence="5" id="KW-0964">Secreted</keyword>
<dbReference type="InterPro" id="IPR000566">
    <property type="entry name" value="Lipocln_cytosolic_FA-bd_dom"/>
</dbReference>
<evidence type="ECO:0000256" key="6">
    <source>
        <dbReference type="ARBA" id="ARBA00022729"/>
    </source>
</evidence>
<dbReference type="FunFam" id="2.40.128.20:FF:000003">
    <property type="entry name" value="Apolipoprotein D"/>
    <property type="match status" value="1"/>
</dbReference>
<feature type="signal peptide" evidence="11">
    <location>
        <begin position="1"/>
        <end position="22"/>
    </location>
</feature>
<evidence type="ECO:0000259" key="12">
    <source>
        <dbReference type="Pfam" id="PF08212"/>
    </source>
</evidence>
<dbReference type="PANTHER" id="PTHR10612:SF34">
    <property type="entry name" value="APOLIPOPROTEIN D"/>
    <property type="match status" value="1"/>
</dbReference>
<evidence type="ECO:0000256" key="1">
    <source>
        <dbReference type="ARBA" id="ARBA00004613"/>
    </source>
</evidence>
<dbReference type="PANTHER" id="PTHR10612">
    <property type="entry name" value="APOLIPOPROTEIN D"/>
    <property type="match status" value="1"/>
</dbReference>
<evidence type="ECO:0000256" key="4">
    <source>
        <dbReference type="ARBA" id="ARBA00022448"/>
    </source>
</evidence>
<evidence type="ECO:0000256" key="2">
    <source>
        <dbReference type="ARBA" id="ARBA00006889"/>
    </source>
</evidence>
<keyword evidence="10" id="KW-0873">Pyrrolidone carboxylic acid</keyword>
<dbReference type="SUPFAM" id="SSF50814">
    <property type="entry name" value="Lipocalins"/>
    <property type="match status" value="1"/>
</dbReference>
<comment type="caution">
    <text evidence="13">The sequence shown here is derived from an EMBL/GenBank/DDBJ whole genome shotgun (WGS) entry which is preliminary data.</text>
</comment>
<dbReference type="GO" id="GO:0005576">
    <property type="term" value="C:extracellular region"/>
    <property type="evidence" value="ECO:0007669"/>
    <property type="project" value="UniProtKB-SubCell"/>
</dbReference>
<evidence type="ECO:0000256" key="7">
    <source>
        <dbReference type="ARBA" id="ARBA00023121"/>
    </source>
</evidence>
<evidence type="ECO:0000256" key="3">
    <source>
        <dbReference type="ARBA" id="ARBA00019890"/>
    </source>
</evidence>
<keyword evidence="6 11" id="KW-0732">Signal</keyword>
<dbReference type="GO" id="GO:0008289">
    <property type="term" value="F:lipid binding"/>
    <property type="evidence" value="ECO:0007669"/>
    <property type="project" value="UniProtKB-KW"/>
</dbReference>
<feature type="domain" description="Lipocalin/cytosolic fatty-acid binding" evidence="12">
    <location>
        <begin position="41"/>
        <end position="185"/>
    </location>
</feature>
<gene>
    <name evidence="13" type="ORF">ACJMK2_027902</name>
</gene>
<dbReference type="InterPro" id="IPR022271">
    <property type="entry name" value="Lipocalin_ApoD"/>
</dbReference>
<dbReference type="Pfam" id="PF08212">
    <property type="entry name" value="Lipocalin_2"/>
    <property type="match status" value="1"/>
</dbReference>
<protein>
    <recommendedName>
        <fullName evidence="3">Apolipoprotein D</fullName>
    </recommendedName>
</protein>
<keyword evidence="14" id="KW-1185">Reference proteome</keyword>
<dbReference type="InterPro" id="IPR026222">
    <property type="entry name" value="ApoD_vertbrte"/>
</dbReference>
<dbReference type="AlphaFoldDB" id="A0ABD3X5D3"/>
<dbReference type="Proteomes" id="UP001634394">
    <property type="component" value="Unassembled WGS sequence"/>
</dbReference>